<keyword evidence="2" id="KW-0238">DNA-binding</keyword>
<proteinExistence type="predicted"/>
<evidence type="ECO:0000313" key="7">
    <source>
        <dbReference type="Proteomes" id="UP000019443"/>
    </source>
</evidence>
<dbReference type="SUPFAM" id="SSF53697">
    <property type="entry name" value="SIS domain"/>
    <property type="match status" value="1"/>
</dbReference>
<gene>
    <name evidence="6" type="ORF">LPU83_pLPU83b_0070</name>
</gene>
<sequence>MQDPLKGRRLLLERISDAANTAPDALARIALYIVNDPEAVLTLSIADFAHDARSGSASVIRFCRMLGFSGFREFRIALCSEIERRKAFQLAKRAAPKDVSLSPRVASLATALQDSIVASARAFDDLQICDLAKRVRAARRVEVFGTGPSSICADILATRLIWLGLPVHSSGSASMAHGLARALDPSSVAIGISLLGHNEETKNFLNIARKTGAYTIAISSRASGEVAEAADEVILFSPVGAWRVPGSAMHVPSVVLLTEYLCLCLEEAEALRSDQ</sequence>
<evidence type="ECO:0000313" key="6">
    <source>
        <dbReference type="EMBL" id="CDM60070.1"/>
    </source>
</evidence>
<evidence type="ECO:0000259" key="5">
    <source>
        <dbReference type="PROSITE" id="PS51464"/>
    </source>
</evidence>
<dbReference type="CDD" id="cd05013">
    <property type="entry name" value="SIS_RpiR"/>
    <property type="match status" value="1"/>
</dbReference>
<dbReference type="Pfam" id="PF01418">
    <property type="entry name" value="HTH_6"/>
    <property type="match status" value="1"/>
</dbReference>
<dbReference type="InterPro" id="IPR000281">
    <property type="entry name" value="HTH_RpiR"/>
</dbReference>
<dbReference type="PROSITE" id="PS51071">
    <property type="entry name" value="HTH_RPIR"/>
    <property type="match status" value="1"/>
</dbReference>
<dbReference type="GO" id="GO:0003700">
    <property type="term" value="F:DNA-binding transcription factor activity"/>
    <property type="evidence" value="ECO:0007669"/>
    <property type="project" value="InterPro"/>
</dbReference>
<dbReference type="RefSeq" id="WP_024318371.1">
    <property type="nucleotide sequence ID" value="NZ_ATTO01000086.1"/>
</dbReference>
<dbReference type="InterPro" id="IPR001347">
    <property type="entry name" value="SIS_dom"/>
</dbReference>
<protein>
    <recommendedName>
        <fullName evidence="8">MurR/RpiR family transcriptional regulator</fullName>
    </recommendedName>
</protein>
<dbReference type="Pfam" id="PF01380">
    <property type="entry name" value="SIS"/>
    <property type="match status" value="1"/>
</dbReference>
<dbReference type="EMBL" id="CBYB010000005">
    <property type="protein sequence ID" value="CDM60070.1"/>
    <property type="molecule type" value="Genomic_DNA"/>
</dbReference>
<evidence type="ECO:0000256" key="2">
    <source>
        <dbReference type="ARBA" id="ARBA00023125"/>
    </source>
</evidence>
<feature type="domain" description="HTH rpiR-type" evidence="4">
    <location>
        <begin position="9"/>
        <end position="85"/>
    </location>
</feature>
<dbReference type="GO" id="GO:0097367">
    <property type="term" value="F:carbohydrate derivative binding"/>
    <property type="evidence" value="ECO:0007669"/>
    <property type="project" value="InterPro"/>
</dbReference>
<dbReference type="PANTHER" id="PTHR30514">
    <property type="entry name" value="GLUCOKINASE"/>
    <property type="match status" value="1"/>
</dbReference>
<dbReference type="InterPro" id="IPR046348">
    <property type="entry name" value="SIS_dom_sf"/>
</dbReference>
<dbReference type="PANTHER" id="PTHR30514:SF1">
    <property type="entry name" value="HTH-TYPE TRANSCRIPTIONAL REGULATOR HEXR-RELATED"/>
    <property type="match status" value="1"/>
</dbReference>
<evidence type="ECO:0000256" key="3">
    <source>
        <dbReference type="ARBA" id="ARBA00023163"/>
    </source>
</evidence>
<evidence type="ECO:0000256" key="1">
    <source>
        <dbReference type="ARBA" id="ARBA00023015"/>
    </source>
</evidence>
<reference evidence="6" key="1">
    <citation type="submission" date="2013-11" db="EMBL/GenBank/DDBJ databases">
        <title>Draft genome sequence of the broad-host-range Rhizobium sp. LPU83 strain, a member of the low-genetic diversity Oregon-like Rhizobium sp. group.</title>
        <authorList>
            <person name="Wibberg D."/>
            <person name="Puehler A."/>
            <person name="Schlueter A."/>
        </authorList>
    </citation>
    <scope>NUCLEOTIDE SEQUENCE [LARGE SCALE GENOMIC DNA]</scope>
    <source>
        <strain evidence="6">LPU83</strain>
        <plasmid evidence="6">pLPU83b</plasmid>
    </source>
</reference>
<comment type="caution">
    <text evidence="6">The sequence shown here is derived from an EMBL/GenBank/DDBJ whole genome shotgun (WGS) entry which is preliminary data.</text>
</comment>
<dbReference type="PROSITE" id="PS51464">
    <property type="entry name" value="SIS"/>
    <property type="match status" value="1"/>
</dbReference>
<keyword evidence="7" id="KW-1185">Reference proteome</keyword>
<dbReference type="GO" id="GO:1901135">
    <property type="term" value="P:carbohydrate derivative metabolic process"/>
    <property type="evidence" value="ECO:0007669"/>
    <property type="project" value="InterPro"/>
</dbReference>
<name>W6RI71_9HYPH</name>
<dbReference type="SUPFAM" id="SSF46689">
    <property type="entry name" value="Homeodomain-like"/>
    <property type="match status" value="1"/>
</dbReference>
<keyword evidence="6" id="KW-0614">Plasmid</keyword>
<dbReference type="AlphaFoldDB" id="W6RI71"/>
<dbReference type="InterPro" id="IPR009057">
    <property type="entry name" value="Homeodomain-like_sf"/>
</dbReference>
<geneLocation type="plasmid" evidence="6">
    <name>pLPU83b</name>
</geneLocation>
<feature type="domain" description="SIS" evidence="5">
    <location>
        <begin position="131"/>
        <end position="267"/>
    </location>
</feature>
<dbReference type="InterPro" id="IPR036388">
    <property type="entry name" value="WH-like_DNA-bd_sf"/>
</dbReference>
<keyword evidence="3" id="KW-0804">Transcription</keyword>
<dbReference type="InterPro" id="IPR047640">
    <property type="entry name" value="RpiR-like"/>
</dbReference>
<evidence type="ECO:0000259" key="4">
    <source>
        <dbReference type="PROSITE" id="PS51071"/>
    </source>
</evidence>
<organism evidence="6 7">
    <name type="scientific">Rhizobium favelukesii</name>
    <dbReference type="NCBI Taxonomy" id="348824"/>
    <lineage>
        <taxon>Bacteria</taxon>
        <taxon>Pseudomonadati</taxon>
        <taxon>Pseudomonadota</taxon>
        <taxon>Alphaproteobacteria</taxon>
        <taxon>Hyphomicrobiales</taxon>
        <taxon>Rhizobiaceae</taxon>
        <taxon>Rhizobium/Agrobacterium group</taxon>
        <taxon>Rhizobium</taxon>
    </lineage>
</organism>
<dbReference type="InterPro" id="IPR035472">
    <property type="entry name" value="RpiR-like_SIS"/>
</dbReference>
<dbReference type="Gene3D" id="3.40.50.10490">
    <property type="entry name" value="Glucose-6-phosphate isomerase like protein, domain 1"/>
    <property type="match status" value="1"/>
</dbReference>
<evidence type="ECO:0008006" key="8">
    <source>
        <dbReference type="Google" id="ProtNLM"/>
    </source>
</evidence>
<dbReference type="GO" id="GO:0003677">
    <property type="term" value="F:DNA binding"/>
    <property type="evidence" value="ECO:0007669"/>
    <property type="project" value="UniProtKB-KW"/>
</dbReference>
<dbReference type="Proteomes" id="UP000019443">
    <property type="component" value="Unassembled WGS sequence"/>
</dbReference>
<keyword evidence="1" id="KW-0805">Transcription regulation</keyword>
<accession>W6RI71</accession>
<dbReference type="Gene3D" id="1.10.10.10">
    <property type="entry name" value="Winged helix-like DNA-binding domain superfamily/Winged helix DNA-binding domain"/>
    <property type="match status" value="1"/>
</dbReference>